<keyword evidence="2" id="KW-1185">Reference proteome</keyword>
<sequence length="130" mass="13863">MLDPFGLEVLDRARCLALLAGARLGRVVFTHRGLPAVQLVRFALRGENVVCEVPPGSALFAAAHGTVVAFEADDFAADLSAGWSVTVLGRLREAREPALLAGLPPLSWRPDPEDRHLTVSIEVVSGSRLA</sequence>
<dbReference type="Proteomes" id="UP000238362">
    <property type="component" value="Unassembled WGS sequence"/>
</dbReference>
<proteinExistence type="predicted"/>
<evidence type="ECO:0000313" key="1">
    <source>
        <dbReference type="EMBL" id="PRX45194.1"/>
    </source>
</evidence>
<accession>A0A2T0LPR4</accession>
<dbReference type="InterPro" id="IPR024747">
    <property type="entry name" value="Pyridox_Oxase-rel"/>
</dbReference>
<organism evidence="1 2">
    <name type="scientific">Prauserella shujinwangii</name>
    <dbReference type="NCBI Taxonomy" id="1453103"/>
    <lineage>
        <taxon>Bacteria</taxon>
        <taxon>Bacillati</taxon>
        <taxon>Actinomycetota</taxon>
        <taxon>Actinomycetes</taxon>
        <taxon>Pseudonocardiales</taxon>
        <taxon>Pseudonocardiaceae</taxon>
        <taxon>Prauserella</taxon>
    </lineage>
</organism>
<dbReference type="EMBL" id="PVNH01000010">
    <property type="protein sequence ID" value="PRX45194.1"/>
    <property type="molecule type" value="Genomic_DNA"/>
</dbReference>
<dbReference type="RefSeq" id="WP_106181118.1">
    <property type="nucleotide sequence ID" value="NZ_PVNH01000010.1"/>
</dbReference>
<evidence type="ECO:0000313" key="2">
    <source>
        <dbReference type="Proteomes" id="UP000238362"/>
    </source>
</evidence>
<comment type="caution">
    <text evidence="1">The sequence shown here is derived from an EMBL/GenBank/DDBJ whole genome shotgun (WGS) entry which is preliminary data.</text>
</comment>
<dbReference type="SUPFAM" id="SSF50475">
    <property type="entry name" value="FMN-binding split barrel"/>
    <property type="match status" value="1"/>
</dbReference>
<dbReference type="AlphaFoldDB" id="A0A2T0LPR4"/>
<dbReference type="Gene3D" id="2.30.110.10">
    <property type="entry name" value="Electron Transport, Fmn-binding Protein, Chain A"/>
    <property type="match status" value="1"/>
</dbReference>
<dbReference type="Pfam" id="PF12900">
    <property type="entry name" value="Pyridox_ox_2"/>
    <property type="match status" value="1"/>
</dbReference>
<protein>
    <submittedName>
        <fullName evidence="1">Pyridoxamine 5'-phosphate oxidase-like protein</fullName>
    </submittedName>
</protein>
<reference evidence="1 2" key="1">
    <citation type="submission" date="2018-03" db="EMBL/GenBank/DDBJ databases">
        <title>Genomic Encyclopedia of Type Strains, Phase III (KMG-III): the genomes of soil and plant-associated and newly described type strains.</title>
        <authorList>
            <person name="Whitman W."/>
        </authorList>
    </citation>
    <scope>NUCLEOTIDE SEQUENCE [LARGE SCALE GENOMIC DNA]</scope>
    <source>
        <strain evidence="1 2">CGMCC 4.7125</strain>
    </source>
</reference>
<gene>
    <name evidence="1" type="ORF">B0I33_110294</name>
</gene>
<name>A0A2T0LPR4_9PSEU</name>
<dbReference type="OrthoDB" id="3212118at2"/>
<dbReference type="InterPro" id="IPR012349">
    <property type="entry name" value="Split_barrel_FMN-bd"/>
</dbReference>